<evidence type="ECO:0000256" key="1">
    <source>
        <dbReference type="SAM" id="MobiDB-lite"/>
    </source>
</evidence>
<accession>A0AAD6UZM1</accession>
<dbReference type="AlphaFoldDB" id="A0AAD6UZM1"/>
<comment type="caution">
    <text evidence="3">The sequence shown here is derived from an EMBL/GenBank/DDBJ whole genome shotgun (WGS) entry which is preliminary data.</text>
</comment>
<gene>
    <name evidence="3" type="ORF">GGX14DRAFT_673818</name>
</gene>
<keyword evidence="2" id="KW-0472">Membrane</keyword>
<dbReference type="Proteomes" id="UP001219525">
    <property type="component" value="Unassembled WGS sequence"/>
</dbReference>
<evidence type="ECO:0000313" key="3">
    <source>
        <dbReference type="EMBL" id="KAJ7196087.1"/>
    </source>
</evidence>
<protein>
    <submittedName>
        <fullName evidence="3">Uncharacterized protein</fullName>
    </submittedName>
</protein>
<proteinExistence type="predicted"/>
<organism evidence="3 4">
    <name type="scientific">Mycena pura</name>
    <dbReference type="NCBI Taxonomy" id="153505"/>
    <lineage>
        <taxon>Eukaryota</taxon>
        <taxon>Fungi</taxon>
        <taxon>Dikarya</taxon>
        <taxon>Basidiomycota</taxon>
        <taxon>Agaricomycotina</taxon>
        <taxon>Agaricomycetes</taxon>
        <taxon>Agaricomycetidae</taxon>
        <taxon>Agaricales</taxon>
        <taxon>Marasmiineae</taxon>
        <taxon>Mycenaceae</taxon>
        <taxon>Mycena</taxon>
    </lineage>
</organism>
<evidence type="ECO:0000256" key="2">
    <source>
        <dbReference type="SAM" id="Phobius"/>
    </source>
</evidence>
<keyword evidence="2" id="KW-1133">Transmembrane helix</keyword>
<dbReference type="EMBL" id="JARJCW010000086">
    <property type="protein sequence ID" value="KAJ7196087.1"/>
    <property type="molecule type" value="Genomic_DNA"/>
</dbReference>
<feature type="compositionally biased region" description="Low complexity" evidence="1">
    <location>
        <begin position="432"/>
        <end position="448"/>
    </location>
</feature>
<evidence type="ECO:0000313" key="4">
    <source>
        <dbReference type="Proteomes" id="UP001219525"/>
    </source>
</evidence>
<name>A0AAD6UZM1_9AGAR</name>
<reference evidence="3" key="1">
    <citation type="submission" date="2023-03" db="EMBL/GenBank/DDBJ databases">
        <title>Massive genome expansion in bonnet fungi (Mycena s.s.) driven by repeated elements and novel gene families across ecological guilds.</title>
        <authorList>
            <consortium name="Lawrence Berkeley National Laboratory"/>
            <person name="Harder C.B."/>
            <person name="Miyauchi S."/>
            <person name="Viragh M."/>
            <person name="Kuo A."/>
            <person name="Thoen E."/>
            <person name="Andreopoulos B."/>
            <person name="Lu D."/>
            <person name="Skrede I."/>
            <person name="Drula E."/>
            <person name="Henrissat B."/>
            <person name="Morin E."/>
            <person name="Kohler A."/>
            <person name="Barry K."/>
            <person name="LaButti K."/>
            <person name="Morin E."/>
            <person name="Salamov A."/>
            <person name="Lipzen A."/>
            <person name="Mereny Z."/>
            <person name="Hegedus B."/>
            <person name="Baldrian P."/>
            <person name="Stursova M."/>
            <person name="Weitz H."/>
            <person name="Taylor A."/>
            <person name="Grigoriev I.V."/>
            <person name="Nagy L.G."/>
            <person name="Martin F."/>
            <person name="Kauserud H."/>
        </authorList>
    </citation>
    <scope>NUCLEOTIDE SEQUENCE</scope>
    <source>
        <strain evidence="3">9144</strain>
    </source>
</reference>
<feature type="region of interest" description="Disordered" evidence="1">
    <location>
        <begin position="432"/>
        <end position="453"/>
    </location>
</feature>
<feature type="transmembrane region" description="Helical" evidence="2">
    <location>
        <begin position="459"/>
        <end position="481"/>
    </location>
</feature>
<sequence>MKQQMYNFVQLVCKQPNHHSALRLSQDIVLKRETSQRDPIVMSGPRYNIAESNSFVKRIVVKAELRKSSTHASGHLCPFTKLQIDQTRHRTQVFKYIQAFTWIIWLVHNTIGWDDRQAARVTIRQQSDSSPRMQKQMQFHERDGSTWQEGRACTKAAAGASARGRKIRVIKHVTLKKPSLKVYKTFGQANFQKNRFRTEPIIAAGGFSTATLHKKFEAVLRRLQTFEGKTLDADKSFYIEVAGFPVDEKNEFLFSVPVPGSSDPETCSSPLVLNNARDIPHGVAFPPPFTAGIGSPIPHSVSAPQIPPPVSVSPIPPPVSAPQIPPPVSVSPIPPPVNVTPTPAPTTVPPFTVPAPVGLAPIPGPPNSTPSPAALISTPAPVGSSGGSAASITTGVSATSIISSSSATIALPTLVSGSPSSSSSSGIATILLSTSTSPPDSNSSAAPSMRPSPGAAEVASVHLMSLFGAVIGVTVGIWVLMQVGAASYFSPTAMINSPPARHRHAFEATDALATSESDAVKDCLFPHLQKSIKYIDGVGESGKQREGMLSGT</sequence>
<keyword evidence="4" id="KW-1185">Reference proteome</keyword>
<keyword evidence="2" id="KW-0812">Transmembrane</keyword>